<dbReference type="InterPro" id="IPR003782">
    <property type="entry name" value="SCO1/SenC"/>
</dbReference>
<dbReference type="RefSeq" id="WP_040036323.1">
    <property type="nucleotide sequence ID" value="NZ_JWIQ02000004.1"/>
</dbReference>
<keyword evidence="5" id="KW-0732">Signal</keyword>
<accession>A0A0F5IAI5</accession>
<evidence type="ECO:0000256" key="3">
    <source>
        <dbReference type="PIRSR" id="PIRSR603782-1"/>
    </source>
</evidence>
<evidence type="ECO:0000313" key="8">
    <source>
        <dbReference type="Proteomes" id="UP000031563"/>
    </source>
</evidence>
<evidence type="ECO:0000256" key="1">
    <source>
        <dbReference type="ARBA" id="ARBA00010996"/>
    </source>
</evidence>
<keyword evidence="8" id="KW-1185">Reference proteome</keyword>
<dbReference type="Proteomes" id="UP000031563">
    <property type="component" value="Unassembled WGS sequence"/>
</dbReference>
<feature type="domain" description="Thioredoxin" evidence="6">
    <location>
        <begin position="29"/>
        <end position="195"/>
    </location>
</feature>
<dbReference type="InterPro" id="IPR036249">
    <property type="entry name" value="Thioredoxin-like_sf"/>
</dbReference>
<name>A0A0F5IAI5_BACTR</name>
<dbReference type="PANTHER" id="PTHR12151">
    <property type="entry name" value="ELECTRON TRANSPORT PROTIN SCO1/SENC FAMILY MEMBER"/>
    <property type="match status" value="1"/>
</dbReference>
<evidence type="ECO:0000256" key="4">
    <source>
        <dbReference type="PIRSR" id="PIRSR603782-2"/>
    </source>
</evidence>
<gene>
    <name evidence="7" type="ORF">QY95_00322</name>
</gene>
<evidence type="ECO:0000259" key="6">
    <source>
        <dbReference type="PROSITE" id="PS51352"/>
    </source>
</evidence>
<organism evidence="7 8">
    <name type="scientific">Bacillus thermotolerans</name>
    <name type="common">Quasibacillus thermotolerans</name>
    <dbReference type="NCBI Taxonomy" id="1221996"/>
    <lineage>
        <taxon>Bacteria</taxon>
        <taxon>Bacillati</taxon>
        <taxon>Bacillota</taxon>
        <taxon>Bacilli</taxon>
        <taxon>Bacillales</taxon>
        <taxon>Bacillaceae</taxon>
        <taxon>Bacillus</taxon>
    </lineage>
</organism>
<proteinExistence type="inferred from homology"/>
<keyword evidence="3" id="KW-0479">Metal-binding</keyword>
<keyword evidence="4" id="KW-1015">Disulfide bond</keyword>
<comment type="similarity">
    <text evidence="1">Belongs to the SCO1/2 family.</text>
</comment>
<feature type="signal peptide" evidence="5">
    <location>
        <begin position="1"/>
        <end position="20"/>
    </location>
</feature>
<dbReference type="CDD" id="cd02968">
    <property type="entry name" value="SCO"/>
    <property type="match status" value="1"/>
</dbReference>
<protein>
    <submittedName>
        <fullName evidence="7">Cytochrome oxidase biogenesis protein</fullName>
    </submittedName>
</protein>
<dbReference type="Pfam" id="PF02630">
    <property type="entry name" value="SCO1-SenC"/>
    <property type="match status" value="1"/>
</dbReference>
<sequence length="197" mass="22681">MTRWRKYLLVSAFALLFVLAGCGNDTIEPNMDVKLQDFEHTNQNNEQVSLNDLKGKVWIADLIFTNCTTVCPPMTKNLADLQKMIEEEGIDDYHIVSFSVDPEVDTPEKLKEYISYYEVNEKKWDLLTGYSPEYIREFAEKNFQTLAIPDPNSNQVMHGTSFYLVNKEGTVVKSYNGSEDVPFEEIVQDMKVLAEQE</sequence>
<feature type="chain" id="PRO_5038836977" evidence="5">
    <location>
        <begin position="21"/>
        <end position="197"/>
    </location>
</feature>
<feature type="binding site" evidence="3">
    <location>
        <position position="67"/>
    </location>
    <ligand>
        <name>Cu cation</name>
        <dbReference type="ChEBI" id="CHEBI:23378"/>
    </ligand>
</feature>
<reference evidence="7" key="1">
    <citation type="submission" date="2015-02" db="EMBL/GenBank/DDBJ databases">
        <title>Genome Assembly of Bacillaceae bacterium MTCC 8252.</title>
        <authorList>
            <person name="Verma A."/>
            <person name="Khatri I."/>
            <person name="Mual P."/>
            <person name="Subramanian S."/>
            <person name="Krishnamurthi S."/>
        </authorList>
    </citation>
    <scope>NUCLEOTIDE SEQUENCE [LARGE SCALE GENOMIC DNA]</scope>
    <source>
        <strain evidence="7">MTCC 8252</strain>
    </source>
</reference>
<dbReference type="PROSITE" id="PS51352">
    <property type="entry name" value="THIOREDOXIN_2"/>
    <property type="match status" value="1"/>
</dbReference>
<feature type="binding site" evidence="3">
    <location>
        <position position="71"/>
    </location>
    <ligand>
        <name>Cu cation</name>
        <dbReference type="ChEBI" id="CHEBI:23378"/>
    </ligand>
</feature>
<dbReference type="PANTHER" id="PTHR12151:SF25">
    <property type="entry name" value="LINALOOL DEHYDRATASE_ISOMERASE DOMAIN-CONTAINING PROTEIN"/>
    <property type="match status" value="1"/>
</dbReference>
<dbReference type="PROSITE" id="PS51257">
    <property type="entry name" value="PROKAR_LIPOPROTEIN"/>
    <property type="match status" value="1"/>
</dbReference>
<dbReference type="OrthoDB" id="9811998at2"/>
<keyword evidence="2 3" id="KW-0186">Copper</keyword>
<comment type="caution">
    <text evidence="7">The sequence shown here is derived from an EMBL/GenBank/DDBJ whole genome shotgun (WGS) entry which is preliminary data.</text>
</comment>
<dbReference type="InterPro" id="IPR013766">
    <property type="entry name" value="Thioredoxin_domain"/>
</dbReference>
<evidence type="ECO:0000256" key="5">
    <source>
        <dbReference type="SAM" id="SignalP"/>
    </source>
</evidence>
<evidence type="ECO:0000256" key="2">
    <source>
        <dbReference type="ARBA" id="ARBA00023008"/>
    </source>
</evidence>
<dbReference type="STRING" id="1221996.QY95_00322"/>
<dbReference type="Gene3D" id="3.40.30.10">
    <property type="entry name" value="Glutaredoxin"/>
    <property type="match status" value="1"/>
</dbReference>
<dbReference type="SUPFAM" id="SSF52833">
    <property type="entry name" value="Thioredoxin-like"/>
    <property type="match status" value="1"/>
</dbReference>
<dbReference type="AlphaFoldDB" id="A0A0F5IAI5"/>
<evidence type="ECO:0000313" key="7">
    <source>
        <dbReference type="EMBL" id="KKB42473.1"/>
    </source>
</evidence>
<dbReference type="EMBL" id="JWIR02000012">
    <property type="protein sequence ID" value="KKB42473.1"/>
    <property type="molecule type" value="Genomic_DNA"/>
</dbReference>
<feature type="disulfide bond" description="Redox-active" evidence="4">
    <location>
        <begin position="67"/>
        <end position="71"/>
    </location>
</feature>
<feature type="binding site" evidence="3">
    <location>
        <position position="158"/>
    </location>
    <ligand>
        <name>Cu cation</name>
        <dbReference type="ChEBI" id="CHEBI:23378"/>
    </ligand>
</feature>
<dbReference type="GO" id="GO:0046872">
    <property type="term" value="F:metal ion binding"/>
    <property type="evidence" value="ECO:0007669"/>
    <property type="project" value="UniProtKB-KW"/>
</dbReference>